<name>A0A5C3MKZ7_9AGAM</name>
<dbReference type="AlphaFoldDB" id="A0A5C3MKZ7"/>
<proteinExistence type="predicted"/>
<reference evidence="1 2" key="1">
    <citation type="journal article" date="2019" name="Nat. Ecol. Evol.">
        <title>Megaphylogeny resolves global patterns of mushroom evolution.</title>
        <authorList>
            <person name="Varga T."/>
            <person name="Krizsan K."/>
            <person name="Foldi C."/>
            <person name="Dima B."/>
            <person name="Sanchez-Garcia M."/>
            <person name="Sanchez-Ramirez S."/>
            <person name="Szollosi G.J."/>
            <person name="Szarkandi J.G."/>
            <person name="Papp V."/>
            <person name="Albert L."/>
            <person name="Andreopoulos W."/>
            <person name="Angelini C."/>
            <person name="Antonin V."/>
            <person name="Barry K.W."/>
            <person name="Bougher N.L."/>
            <person name="Buchanan P."/>
            <person name="Buyck B."/>
            <person name="Bense V."/>
            <person name="Catcheside P."/>
            <person name="Chovatia M."/>
            <person name="Cooper J."/>
            <person name="Damon W."/>
            <person name="Desjardin D."/>
            <person name="Finy P."/>
            <person name="Geml J."/>
            <person name="Haridas S."/>
            <person name="Hughes K."/>
            <person name="Justo A."/>
            <person name="Karasinski D."/>
            <person name="Kautmanova I."/>
            <person name="Kiss B."/>
            <person name="Kocsube S."/>
            <person name="Kotiranta H."/>
            <person name="LaButti K.M."/>
            <person name="Lechner B.E."/>
            <person name="Liimatainen K."/>
            <person name="Lipzen A."/>
            <person name="Lukacs Z."/>
            <person name="Mihaltcheva S."/>
            <person name="Morgado L.N."/>
            <person name="Niskanen T."/>
            <person name="Noordeloos M.E."/>
            <person name="Ohm R.A."/>
            <person name="Ortiz-Santana B."/>
            <person name="Ovrebo C."/>
            <person name="Racz N."/>
            <person name="Riley R."/>
            <person name="Savchenko A."/>
            <person name="Shiryaev A."/>
            <person name="Soop K."/>
            <person name="Spirin V."/>
            <person name="Szebenyi C."/>
            <person name="Tomsovsky M."/>
            <person name="Tulloss R.E."/>
            <person name="Uehling J."/>
            <person name="Grigoriev I.V."/>
            <person name="Vagvolgyi C."/>
            <person name="Papp T."/>
            <person name="Martin F.M."/>
            <person name="Miettinen O."/>
            <person name="Hibbett D.S."/>
            <person name="Nagy L.G."/>
        </authorList>
    </citation>
    <scope>NUCLEOTIDE SEQUENCE [LARGE SCALE GENOMIC DNA]</scope>
    <source>
        <strain evidence="1 2">OMC1185</strain>
    </source>
</reference>
<dbReference type="EMBL" id="ML213544">
    <property type="protein sequence ID" value="TFK45403.1"/>
    <property type="molecule type" value="Genomic_DNA"/>
</dbReference>
<keyword evidence="2" id="KW-1185">Reference proteome</keyword>
<sequence length="225" mass="24756">MLTVSSYAWCTWEYHMRTIVSPPGPSVRTLDLSCPCRIQYHLILLLVEIVSSTIGQHHIQILGVEHLGYRQCSIVIRDEVANQMSGQDAPLAKVLPASGMGNCRVPPICNPTAGSRTWLIKNSTSPVASFTVPRSCAKSNVGHLQSKEVLTLGARSDASVDCSCYGSAIRVFLRLPVISYSCVSGLDDYGAVVAFIRRTCHYSTYFMRFNYIDLRAAASRPLILL</sequence>
<organism evidence="1 2">
    <name type="scientific">Heliocybe sulcata</name>
    <dbReference type="NCBI Taxonomy" id="5364"/>
    <lineage>
        <taxon>Eukaryota</taxon>
        <taxon>Fungi</taxon>
        <taxon>Dikarya</taxon>
        <taxon>Basidiomycota</taxon>
        <taxon>Agaricomycotina</taxon>
        <taxon>Agaricomycetes</taxon>
        <taxon>Gloeophyllales</taxon>
        <taxon>Gloeophyllaceae</taxon>
        <taxon>Heliocybe</taxon>
    </lineage>
</organism>
<evidence type="ECO:0000313" key="1">
    <source>
        <dbReference type="EMBL" id="TFK45403.1"/>
    </source>
</evidence>
<evidence type="ECO:0000313" key="2">
    <source>
        <dbReference type="Proteomes" id="UP000305948"/>
    </source>
</evidence>
<accession>A0A5C3MKZ7</accession>
<gene>
    <name evidence="1" type="ORF">OE88DRAFT_1669269</name>
</gene>
<protein>
    <submittedName>
        <fullName evidence="1">Uncharacterized protein</fullName>
    </submittedName>
</protein>
<dbReference type="Proteomes" id="UP000305948">
    <property type="component" value="Unassembled WGS sequence"/>
</dbReference>